<keyword evidence="2 8" id="KW-0813">Transport</keyword>
<keyword evidence="4 8" id="KW-0812">Transmembrane</keyword>
<dbReference type="PANTHER" id="PTHR30069">
    <property type="entry name" value="TONB-DEPENDENT OUTER MEMBRANE RECEPTOR"/>
    <property type="match status" value="1"/>
</dbReference>
<feature type="region of interest" description="Disordered" evidence="10">
    <location>
        <begin position="230"/>
        <end position="257"/>
    </location>
</feature>
<dbReference type="RefSeq" id="WP_377359820.1">
    <property type="nucleotide sequence ID" value="NZ_JBHTCM010000014.1"/>
</dbReference>
<dbReference type="InterPro" id="IPR000531">
    <property type="entry name" value="Beta-barrel_TonB"/>
</dbReference>
<keyword evidence="11" id="KW-0732">Signal</keyword>
<evidence type="ECO:0000259" key="13">
    <source>
        <dbReference type="Pfam" id="PF07715"/>
    </source>
</evidence>
<name>A0ABW2KWE2_9PROT</name>
<evidence type="ECO:0000313" key="15">
    <source>
        <dbReference type="Proteomes" id="UP001596456"/>
    </source>
</evidence>
<evidence type="ECO:0000313" key="14">
    <source>
        <dbReference type="EMBL" id="MFC7334257.1"/>
    </source>
</evidence>
<feature type="compositionally biased region" description="Basic and acidic residues" evidence="10">
    <location>
        <begin position="294"/>
        <end position="318"/>
    </location>
</feature>
<dbReference type="PROSITE" id="PS52016">
    <property type="entry name" value="TONB_DEPENDENT_REC_3"/>
    <property type="match status" value="1"/>
</dbReference>
<keyword evidence="7 8" id="KW-0998">Cell outer membrane</keyword>
<dbReference type="CDD" id="cd01347">
    <property type="entry name" value="ligand_gated_channel"/>
    <property type="match status" value="1"/>
</dbReference>
<evidence type="ECO:0000256" key="3">
    <source>
        <dbReference type="ARBA" id="ARBA00022452"/>
    </source>
</evidence>
<evidence type="ECO:0000256" key="7">
    <source>
        <dbReference type="ARBA" id="ARBA00023237"/>
    </source>
</evidence>
<feature type="domain" description="TonB-dependent receptor plug" evidence="13">
    <location>
        <begin position="54"/>
        <end position="157"/>
    </location>
</feature>
<comment type="similarity">
    <text evidence="8 9">Belongs to the TonB-dependent receptor family.</text>
</comment>
<feature type="region of interest" description="Disordered" evidence="10">
    <location>
        <begin position="284"/>
        <end position="318"/>
    </location>
</feature>
<dbReference type="InterPro" id="IPR012910">
    <property type="entry name" value="Plug_dom"/>
</dbReference>
<evidence type="ECO:0000256" key="5">
    <source>
        <dbReference type="ARBA" id="ARBA00023077"/>
    </source>
</evidence>
<dbReference type="PANTHER" id="PTHR30069:SF40">
    <property type="entry name" value="TONB-DEPENDENT RECEPTOR NMB0964-RELATED"/>
    <property type="match status" value="1"/>
</dbReference>
<keyword evidence="3 8" id="KW-1134">Transmembrane beta strand</keyword>
<dbReference type="InterPro" id="IPR036942">
    <property type="entry name" value="Beta-barrel_TonB_sf"/>
</dbReference>
<keyword evidence="15" id="KW-1185">Reference proteome</keyword>
<comment type="caution">
    <text evidence="14">The sequence shown here is derived from an EMBL/GenBank/DDBJ whole genome shotgun (WGS) entry which is preliminary data.</text>
</comment>
<evidence type="ECO:0000256" key="8">
    <source>
        <dbReference type="PROSITE-ProRule" id="PRU01360"/>
    </source>
</evidence>
<feature type="compositionally biased region" description="Basic and acidic residues" evidence="10">
    <location>
        <begin position="230"/>
        <end position="244"/>
    </location>
</feature>
<proteinExistence type="inferred from homology"/>
<dbReference type="Pfam" id="PF00593">
    <property type="entry name" value="TonB_dep_Rec_b-barrel"/>
    <property type="match status" value="1"/>
</dbReference>
<gene>
    <name evidence="14" type="ORF">ACFQPS_13905</name>
</gene>
<evidence type="ECO:0000256" key="6">
    <source>
        <dbReference type="ARBA" id="ARBA00023136"/>
    </source>
</evidence>
<feature type="signal peptide" evidence="11">
    <location>
        <begin position="1"/>
        <end position="25"/>
    </location>
</feature>
<keyword evidence="5 9" id="KW-0798">TonB box</keyword>
<dbReference type="EMBL" id="JBHTCM010000014">
    <property type="protein sequence ID" value="MFC7334257.1"/>
    <property type="molecule type" value="Genomic_DNA"/>
</dbReference>
<keyword evidence="14" id="KW-0675">Receptor</keyword>
<comment type="subcellular location">
    <subcellularLocation>
        <location evidence="1 8">Cell outer membrane</location>
        <topology evidence="1 8">Multi-pass membrane protein</topology>
    </subcellularLocation>
</comment>
<dbReference type="SUPFAM" id="SSF56935">
    <property type="entry name" value="Porins"/>
    <property type="match status" value="1"/>
</dbReference>
<organism evidence="14 15">
    <name type="scientific">Rhodocista pekingensis</name>
    <dbReference type="NCBI Taxonomy" id="201185"/>
    <lineage>
        <taxon>Bacteria</taxon>
        <taxon>Pseudomonadati</taxon>
        <taxon>Pseudomonadota</taxon>
        <taxon>Alphaproteobacteria</taxon>
        <taxon>Rhodospirillales</taxon>
        <taxon>Azospirillaceae</taxon>
        <taxon>Rhodocista</taxon>
    </lineage>
</organism>
<keyword evidence="6 8" id="KW-0472">Membrane</keyword>
<sequence>MKVAWAAATVAALGGGVLAPGVAQAQTPEADPHGRTGIEEIVITASPFGQRRFDVLQGTSVLAGEALERALSASIGETLDRLPGVSQTAFGQGASRPVIRGLGGDRVRVLVGGIGTIDASTTSPDHAPAVDLATAQRVEVVRGPAALLYGSNAIGGVVNVLDGRVPMARPEGGTAALARLGYGSNANERLAAAGVDQALGDTLVLHADGYYRKADDFEVDGHAWSAARRAEEAAEHAGHAHEIDQGPVGTVDNSDLEQKGGTLGLSAVGDWGFLGASVGRTDSRYGIPGGHSHGHAEEEDHDHDHGHDHDHDHDHGEEENVHIDLEQTRLDVIGEIDRDFLVFDTTRLRFGWADYKHTELEGDEVGTVFKNKGWEGRVELVQRPVQGLLGGSLDGASGVQAQRRDFRADGEEAFVPPSVTEQYGLFTAQRLDLGPWALEAGARIERQSVEASDIRFDRDFTGLSLSGGAAYRFADGWLLGASLSRTERAPNAEELLSDGPHLATGIYEVGDRTLDEETAVGVEATLKKTGGPVTGALNIYRTDFDGFIYEAFTGAEEDGLPVAQYSAADARFWGFEVELGAAVWRSGDQAVLLDASAEYVRTRNKDLDEPLPRIPPLQLRGGVSYETPVFAARAEVVWADDQDRTASFELPTDGYTVLNASLDWHPFAGRDISLLLEARNITDEEVRLSTSFLKDRVPQPGRDFRVLLRGAF</sequence>
<evidence type="ECO:0000256" key="1">
    <source>
        <dbReference type="ARBA" id="ARBA00004571"/>
    </source>
</evidence>
<feature type="chain" id="PRO_5045654050" evidence="11">
    <location>
        <begin position="26"/>
        <end position="712"/>
    </location>
</feature>
<dbReference type="Gene3D" id="2.170.130.10">
    <property type="entry name" value="TonB-dependent receptor, plug domain"/>
    <property type="match status" value="1"/>
</dbReference>
<evidence type="ECO:0000256" key="9">
    <source>
        <dbReference type="RuleBase" id="RU003357"/>
    </source>
</evidence>
<evidence type="ECO:0000256" key="4">
    <source>
        <dbReference type="ARBA" id="ARBA00022692"/>
    </source>
</evidence>
<accession>A0ABW2KWE2</accession>
<dbReference type="Gene3D" id="2.40.170.20">
    <property type="entry name" value="TonB-dependent receptor, beta-barrel domain"/>
    <property type="match status" value="1"/>
</dbReference>
<protein>
    <submittedName>
        <fullName evidence="14">TonB-dependent receptor</fullName>
    </submittedName>
</protein>
<evidence type="ECO:0000256" key="11">
    <source>
        <dbReference type="SAM" id="SignalP"/>
    </source>
</evidence>
<feature type="domain" description="TonB-dependent receptor-like beta-barrel" evidence="12">
    <location>
        <begin position="266"/>
        <end position="681"/>
    </location>
</feature>
<dbReference type="InterPro" id="IPR039426">
    <property type="entry name" value="TonB-dep_rcpt-like"/>
</dbReference>
<reference evidence="15" key="1">
    <citation type="journal article" date="2019" name="Int. J. Syst. Evol. Microbiol.">
        <title>The Global Catalogue of Microorganisms (GCM) 10K type strain sequencing project: providing services to taxonomists for standard genome sequencing and annotation.</title>
        <authorList>
            <consortium name="The Broad Institute Genomics Platform"/>
            <consortium name="The Broad Institute Genome Sequencing Center for Infectious Disease"/>
            <person name="Wu L."/>
            <person name="Ma J."/>
        </authorList>
    </citation>
    <scope>NUCLEOTIDE SEQUENCE [LARGE SCALE GENOMIC DNA]</scope>
    <source>
        <strain evidence="15">CGMCC 1.16275</strain>
    </source>
</reference>
<dbReference type="InterPro" id="IPR037066">
    <property type="entry name" value="Plug_dom_sf"/>
</dbReference>
<evidence type="ECO:0000259" key="12">
    <source>
        <dbReference type="Pfam" id="PF00593"/>
    </source>
</evidence>
<evidence type="ECO:0000256" key="10">
    <source>
        <dbReference type="SAM" id="MobiDB-lite"/>
    </source>
</evidence>
<dbReference type="Proteomes" id="UP001596456">
    <property type="component" value="Unassembled WGS sequence"/>
</dbReference>
<evidence type="ECO:0000256" key="2">
    <source>
        <dbReference type="ARBA" id="ARBA00022448"/>
    </source>
</evidence>
<dbReference type="Pfam" id="PF07715">
    <property type="entry name" value="Plug"/>
    <property type="match status" value="1"/>
</dbReference>